<reference evidence="4" key="2">
    <citation type="submission" date="2024-03" db="EMBL/GenBank/DDBJ databases">
        <title>The Genome Sequence of Enterococcus sp. DIV0205d.</title>
        <authorList>
            <consortium name="The Broad Institute Genomics Platform"/>
            <consortium name="The Broad Institute Microbial Omics Core"/>
            <consortium name="The Broad Institute Genomic Center for Infectious Diseases"/>
            <person name="Earl A."/>
            <person name="Manson A."/>
            <person name="Gilmore M."/>
            <person name="Schwartman J."/>
            <person name="Shea T."/>
            <person name="Abouelleil A."/>
            <person name="Cao P."/>
            <person name="Chapman S."/>
            <person name="Cusick C."/>
            <person name="Young S."/>
            <person name="Neafsey D."/>
            <person name="Nusbaum C."/>
            <person name="Birren B."/>
        </authorList>
    </citation>
    <scope>NUCLEOTIDE SEQUENCE</scope>
    <source>
        <strain evidence="4">7F3_DIV0205</strain>
    </source>
</reference>
<proteinExistence type="predicted"/>
<dbReference type="GO" id="GO:0016787">
    <property type="term" value="F:hydrolase activity"/>
    <property type="evidence" value="ECO:0007669"/>
    <property type="project" value="InterPro"/>
</dbReference>
<keyword evidence="5" id="KW-1185">Reference proteome</keyword>
<feature type="domain" description="Bacteriophage T5 Orf172 DNA-binding" evidence="3">
    <location>
        <begin position="26"/>
        <end position="111"/>
    </location>
</feature>
<organism evidence="4 5">
    <name type="scientific">Candidatus Enterococcus palustris</name>
    <dbReference type="NCBI Taxonomy" id="1834189"/>
    <lineage>
        <taxon>Bacteria</taxon>
        <taxon>Bacillati</taxon>
        <taxon>Bacillota</taxon>
        <taxon>Bacilli</taxon>
        <taxon>Lactobacillales</taxon>
        <taxon>Enterococcaceae</taxon>
        <taxon>Enterococcus</taxon>
    </lineage>
</organism>
<dbReference type="Pfam" id="PF10544">
    <property type="entry name" value="T5orf172"/>
    <property type="match status" value="1"/>
</dbReference>
<dbReference type="SUPFAM" id="SSF53335">
    <property type="entry name" value="S-adenosyl-L-methionine-dependent methyltransferases"/>
    <property type="match status" value="1"/>
</dbReference>
<dbReference type="InterPro" id="IPR014001">
    <property type="entry name" value="Helicase_ATP-bd"/>
</dbReference>
<dbReference type="InterPro" id="IPR027417">
    <property type="entry name" value="P-loop_NTPase"/>
</dbReference>
<dbReference type="Gene3D" id="3.40.50.300">
    <property type="entry name" value="P-loop containing nucleotide triphosphate hydrolases"/>
    <property type="match status" value="2"/>
</dbReference>
<evidence type="ECO:0008006" key="6">
    <source>
        <dbReference type="Google" id="ProtNLM"/>
    </source>
</evidence>
<evidence type="ECO:0000259" key="2">
    <source>
        <dbReference type="SMART" id="SM00487"/>
    </source>
</evidence>
<protein>
    <recommendedName>
        <fullName evidence="6">Helicase ATP-binding domain-containing protein</fullName>
    </recommendedName>
</protein>
<evidence type="ECO:0000313" key="4">
    <source>
        <dbReference type="EMBL" id="WYJ99195.1"/>
    </source>
</evidence>
<evidence type="ECO:0000259" key="3">
    <source>
        <dbReference type="SMART" id="SM00974"/>
    </source>
</evidence>
<dbReference type="SMART" id="SM00487">
    <property type="entry name" value="DEXDc"/>
    <property type="match status" value="1"/>
</dbReference>
<dbReference type="InterPro" id="IPR006935">
    <property type="entry name" value="Helicase/UvrB_N"/>
</dbReference>
<feature type="domain" description="Helicase ATP-binding" evidence="2">
    <location>
        <begin position="125"/>
        <end position="339"/>
    </location>
</feature>
<gene>
    <name evidence="4" type="ORF">A5821_000272</name>
</gene>
<evidence type="ECO:0000313" key="5">
    <source>
        <dbReference type="Proteomes" id="UP000194948"/>
    </source>
</evidence>
<reference evidence="4" key="1">
    <citation type="submission" date="2017-05" db="EMBL/GenBank/DDBJ databases">
        <authorList>
            <consortium name="The Broad Institute Genomics Platform"/>
            <consortium name="The Broad Institute Genomic Center for Infectious Diseases"/>
            <person name="Earl A."/>
            <person name="Manson A."/>
            <person name="Schwartman J."/>
            <person name="Gilmore M."/>
            <person name="Abouelleil A."/>
            <person name="Cao P."/>
            <person name="Chapman S."/>
            <person name="Cusick C."/>
            <person name="Shea T."/>
            <person name="Young S."/>
            <person name="Neafsey D."/>
            <person name="Nusbaum C."/>
            <person name="Birren B."/>
        </authorList>
    </citation>
    <scope>NUCLEOTIDE SEQUENCE</scope>
    <source>
        <strain evidence="4">7F3_DIV0205</strain>
    </source>
</reference>
<dbReference type="EMBL" id="CP147244">
    <property type="protein sequence ID" value="WYJ99195.1"/>
    <property type="molecule type" value="Genomic_DNA"/>
</dbReference>
<dbReference type="GO" id="GO:0005524">
    <property type="term" value="F:ATP binding"/>
    <property type="evidence" value="ECO:0007669"/>
    <property type="project" value="InterPro"/>
</dbReference>
<dbReference type="Proteomes" id="UP000194948">
    <property type="component" value="Chromosome"/>
</dbReference>
<dbReference type="Pfam" id="PF04851">
    <property type="entry name" value="ResIII"/>
    <property type="match status" value="1"/>
</dbReference>
<dbReference type="InterPro" id="IPR029063">
    <property type="entry name" value="SAM-dependent_MTases_sf"/>
</dbReference>
<evidence type="ECO:0000256" key="1">
    <source>
        <dbReference type="SAM" id="Coils"/>
    </source>
</evidence>
<dbReference type="InterPro" id="IPR018306">
    <property type="entry name" value="Phage_T5_Orf172_DNA-bd"/>
</dbReference>
<dbReference type="SUPFAM" id="SSF52540">
    <property type="entry name" value="P-loop containing nucleoside triphosphate hydrolases"/>
    <property type="match status" value="2"/>
</dbReference>
<name>A0AAQ3WB72_9ENTE</name>
<accession>A0AAQ3WB72</accession>
<dbReference type="GO" id="GO:0003677">
    <property type="term" value="F:DNA binding"/>
    <property type="evidence" value="ECO:0007669"/>
    <property type="project" value="InterPro"/>
</dbReference>
<sequence length="1102" mass="126984">MDMNVVIEPKKAIKPTIYAYVTPTNTAKNGWIKIGYTDRDADKRIREQTHTVGIEAKKLWDHEARFNGGGYFSDRDFHAFLTKNGIRRNKGTEWFFFNGNPDEAESLYREFVFKDYSKVQKEQKLDYQLRAEQEAAVEKTLAYAKNHPNGEFLWNAKPRFGKTLTSYDLVRKLNSMNVLIVTNRPAIANSWYDDFVKFIAWQTDFKFISESESLKDRSPMTRQDFVDYTVTHDDAKQVAFLSLQDLKGSKYFRGDGGGFDKLKWVADTNWDVLIIDEAHEGVDTFKTDVAFRYIDRQFTLHLSGTPFKAIAKGSFNDEQIFNWSYEEEQAAKNNWTEEENNPYELLPQLNMFTYQMSKMITKEVNQGIELENENNVDFAFDLNEFFATKEDGRFVHEADVKKWLDTLTHNEKYPFSTSKLRNELKHTFWILNRVASAKALKKLLDTHPVFENYEVVLAAGNGKSEAEDVLANESSFKRVRDSIQSNDKTITLSVGQLTTGITIPEWTAVMMLSNMKSPALYMQAAFRAQNPNVWTEQVSGEEVRYQKQNAYVFDFAPERTLIIFDEFANNLSTHTVSGGGTSGDREKNIKKLLNFFPVIGEDKEGKMVELDAAQVLTIPKAIKATEVVKRGFMSNLLFANISGIFQAPQAALSILDNMDYAIQGKVKKPDDQPTIDTKNIEVDDDGQAIVDNEIVITKTDAIFGSKVYQTEEKIAETIGKIDSDSVRDSLAKDIGKTVVDNFKPQLEIVKQDYELTKKGSEKIEKKIQTEVELTVKKKNADFNIQQAHIESNLEKDIKKVNTVEEKVQIEKQYAEKLEEAFETYQQEVKKEVSQKIETLSKEIVEEQEQKQKTKEKTLIEEDIRGRLRGFARTIPSFIMAYGDDSLTLENFDHYTPEDVFLEVTGITVEQFKFLRDGGDYQEDGKTHHFRGMLFDDVVFNESVQEFLRKKDELSNYFEDNEEDIFDYIPPQKTNQIYTPKWVAKMMVEDLENENPNIYDDSSKTFADLYMKSGLYITEIVKKLYNSPVIKTEYPNDKERIKHILENQVYGLAPTEIIYKISTNFIFGNLDNDISRKNFLMEDATPYAKNGMLQDLINSSFGD</sequence>
<dbReference type="SMART" id="SM00974">
    <property type="entry name" value="T5orf172"/>
    <property type="match status" value="1"/>
</dbReference>
<dbReference type="AlphaFoldDB" id="A0AAQ3WB72"/>
<keyword evidence="1" id="KW-0175">Coiled coil</keyword>
<dbReference type="REBASE" id="817134">
    <property type="entry name" value="Esp05ORF272P"/>
</dbReference>
<feature type="coiled-coil region" evidence="1">
    <location>
        <begin position="800"/>
        <end position="856"/>
    </location>
</feature>